<evidence type="ECO:0000313" key="1">
    <source>
        <dbReference type="EMBL" id="JAD42238.1"/>
    </source>
</evidence>
<organism evidence="1">
    <name type="scientific">Arundo donax</name>
    <name type="common">Giant reed</name>
    <name type="synonym">Donax arundinaceus</name>
    <dbReference type="NCBI Taxonomy" id="35708"/>
    <lineage>
        <taxon>Eukaryota</taxon>
        <taxon>Viridiplantae</taxon>
        <taxon>Streptophyta</taxon>
        <taxon>Embryophyta</taxon>
        <taxon>Tracheophyta</taxon>
        <taxon>Spermatophyta</taxon>
        <taxon>Magnoliopsida</taxon>
        <taxon>Liliopsida</taxon>
        <taxon>Poales</taxon>
        <taxon>Poaceae</taxon>
        <taxon>PACMAD clade</taxon>
        <taxon>Arundinoideae</taxon>
        <taxon>Arundineae</taxon>
        <taxon>Arundo</taxon>
    </lineage>
</organism>
<proteinExistence type="predicted"/>
<protein>
    <submittedName>
        <fullName evidence="1">Uncharacterized protein</fullName>
    </submittedName>
</protein>
<reference evidence="1" key="1">
    <citation type="submission" date="2014-09" db="EMBL/GenBank/DDBJ databases">
        <authorList>
            <person name="Magalhaes I.L.F."/>
            <person name="Oliveira U."/>
            <person name="Santos F.R."/>
            <person name="Vidigal T.H.D.A."/>
            <person name="Brescovit A.D."/>
            <person name="Santos A.J."/>
        </authorList>
    </citation>
    <scope>NUCLEOTIDE SEQUENCE</scope>
    <source>
        <tissue evidence="1">Shoot tissue taken approximately 20 cm above the soil surface</tissue>
    </source>
</reference>
<reference evidence="1" key="2">
    <citation type="journal article" date="2015" name="Data Brief">
        <title>Shoot transcriptome of the giant reed, Arundo donax.</title>
        <authorList>
            <person name="Barrero R.A."/>
            <person name="Guerrero F.D."/>
            <person name="Moolhuijzen P."/>
            <person name="Goolsby J.A."/>
            <person name="Tidwell J."/>
            <person name="Bellgard S.E."/>
            <person name="Bellgard M.I."/>
        </authorList>
    </citation>
    <scope>NUCLEOTIDE SEQUENCE</scope>
    <source>
        <tissue evidence="1">Shoot tissue taken approximately 20 cm above the soil surface</tissue>
    </source>
</reference>
<accession>A0A0A8ZWY9</accession>
<sequence>MSFLHSSGCHITTVYAWPVPSSSHRPWWSDHRQQL</sequence>
<dbReference type="AlphaFoldDB" id="A0A0A8ZWY9"/>
<name>A0A0A8ZWY9_ARUDO</name>
<dbReference type="EMBL" id="GBRH01255657">
    <property type="protein sequence ID" value="JAD42238.1"/>
    <property type="molecule type" value="Transcribed_RNA"/>
</dbReference>